<sequence length="41" mass="4453">MGKNKSTKSDGKRNFADTQNLGNKTRYPVGAEPNVKTSSPK</sequence>
<feature type="region of interest" description="Disordered" evidence="1">
    <location>
        <begin position="1"/>
        <end position="41"/>
    </location>
</feature>
<proteinExistence type="predicted"/>
<dbReference type="RefSeq" id="WP_278247534.1">
    <property type="nucleotide sequence ID" value="NZ_MZGX01000012.1"/>
</dbReference>
<organism evidence="2 3">
    <name type="scientific">Ruminiclostridium hungatei</name>
    <name type="common">Clostridium hungatei</name>
    <dbReference type="NCBI Taxonomy" id="48256"/>
    <lineage>
        <taxon>Bacteria</taxon>
        <taxon>Bacillati</taxon>
        <taxon>Bacillota</taxon>
        <taxon>Clostridia</taxon>
        <taxon>Eubacteriales</taxon>
        <taxon>Oscillospiraceae</taxon>
        <taxon>Ruminiclostridium</taxon>
    </lineage>
</organism>
<keyword evidence="3" id="KW-1185">Reference proteome</keyword>
<comment type="caution">
    <text evidence="2">The sequence shown here is derived from an EMBL/GenBank/DDBJ whole genome shotgun (WGS) entry which is preliminary data.</text>
</comment>
<evidence type="ECO:0000313" key="3">
    <source>
        <dbReference type="Proteomes" id="UP000191554"/>
    </source>
</evidence>
<gene>
    <name evidence="2" type="ORF">CLHUN_20780</name>
</gene>
<dbReference type="AlphaFoldDB" id="A0A1V4SJU5"/>
<accession>A0A1V4SJU5</accession>
<evidence type="ECO:0000313" key="2">
    <source>
        <dbReference type="EMBL" id="OPX44053.1"/>
    </source>
</evidence>
<dbReference type="EMBL" id="MZGX01000012">
    <property type="protein sequence ID" value="OPX44053.1"/>
    <property type="molecule type" value="Genomic_DNA"/>
</dbReference>
<name>A0A1V4SJU5_RUMHU</name>
<evidence type="ECO:0000256" key="1">
    <source>
        <dbReference type="SAM" id="MobiDB-lite"/>
    </source>
</evidence>
<reference evidence="2 3" key="1">
    <citation type="submission" date="2017-03" db="EMBL/GenBank/DDBJ databases">
        <title>Genome sequence of Clostridium hungatei DSM 14427.</title>
        <authorList>
            <person name="Poehlein A."/>
            <person name="Daniel R."/>
        </authorList>
    </citation>
    <scope>NUCLEOTIDE SEQUENCE [LARGE SCALE GENOMIC DNA]</scope>
    <source>
        <strain evidence="2 3">DSM 14427</strain>
    </source>
</reference>
<protein>
    <submittedName>
        <fullName evidence="2">Uncharacterized protein</fullName>
    </submittedName>
</protein>
<dbReference type="Proteomes" id="UP000191554">
    <property type="component" value="Unassembled WGS sequence"/>
</dbReference>